<feature type="non-terminal residue" evidence="1">
    <location>
        <position position="246"/>
    </location>
</feature>
<organism evidence="1 2">
    <name type="scientific">Heterotrigona itama</name>
    <dbReference type="NCBI Taxonomy" id="395501"/>
    <lineage>
        <taxon>Eukaryota</taxon>
        <taxon>Metazoa</taxon>
        <taxon>Ecdysozoa</taxon>
        <taxon>Arthropoda</taxon>
        <taxon>Hexapoda</taxon>
        <taxon>Insecta</taxon>
        <taxon>Pterygota</taxon>
        <taxon>Neoptera</taxon>
        <taxon>Endopterygota</taxon>
        <taxon>Hymenoptera</taxon>
        <taxon>Apocrita</taxon>
        <taxon>Aculeata</taxon>
        <taxon>Apoidea</taxon>
        <taxon>Anthophila</taxon>
        <taxon>Apidae</taxon>
        <taxon>Heterotrigona</taxon>
    </lineage>
</organism>
<reference evidence="1" key="1">
    <citation type="submission" date="2020-07" db="EMBL/GenBank/DDBJ databases">
        <authorList>
            <person name="Nazaruddin N."/>
        </authorList>
    </citation>
    <scope>NUCLEOTIDE SEQUENCE</scope>
</reference>
<dbReference type="EMBL" id="CAJDYZ010007643">
    <property type="protein sequence ID" value="CAD1474517.1"/>
    <property type="molecule type" value="Genomic_DNA"/>
</dbReference>
<dbReference type="OrthoDB" id="7179992at2759"/>
<evidence type="ECO:0000313" key="2">
    <source>
        <dbReference type="Proteomes" id="UP000752696"/>
    </source>
</evidence>
<accession>A0A6V7H7A4</accession>
<comment type="caution">
    <text evidence="1">The sequence shown here is derived from an EMBL/GenBank/DDBJ whole genome shotgun (WGS) entry which is preliminary data.</text>
</comment>
<dbReference type="AlphaFoldDB" id="A0A6V7H7A4"/>
<name>A0A6V7H7A4_9HYME</name>
<evidence type="ECO:0000313" key="1">
    <source>
        <dbReference type="EMBL" id="CAD1474517.1"/>
    </source>
</evidence>
<evidence type="ECO:0008006" key="3">
    <source>
        <dbReference type="Google" id="ProtNLM"/>
    </source>
</evidence>
<gene>
    <name evidence="1" type="ORF">MHI_LOCUS473906</name>
</gene>
<keyword evidence="2" id="KW-1185">Reference proteome</keyword>
<proteinExistence type="predicted"/>
<dbReference type="Proteomes" id="UP000752696">
    <property type="component" value="Unassembled WGS sequence"/>
</dbReference>
<sequence length="246" mass="28326">MYICVKEVQQHEREIFNTYIAKCNVIYASYIIVAYMTTSIYVLGPTLFPMINVVSVTEYPFDTNRTSINIIVRVHQIVACYQRCSHVCMCMFGGFLIWFTAARFECLTAELKNNTNDRTLIVCIQKQLRLKRFQNIDENPGNSGPNDTLAFTARATCIFLQIRGRCDYLFSFHGTLCCSVMLIPHDNMRRRNGHELGPLQKRVRFNVVRTNAGNAEEHTVRDDVSETNNPFCQMCDIRTLSALLLH</sequence>
<protein>
    <recommendedName>
        <fullName evidence="3">Odorant receptor</fullName>
    </recommendedName>
</protein>